<dbReference type="EMBL" id="ML995905">
    <property type="protein sequence ID" value="KAF2764956.1"/>
    <property type="molecule type" value="Genomic_DNA"/>
</dbReference>
<name>A0A6G1KWE8_9PEZI</name>
<evidence type="ECO:0000313" key="2">
    <source>
        <dbReference type="Proteomes" id="UP000799436"/>
    </source>
</evidence>
<keyword evidence="2" id="KW-1185">Reference proteome</keyword>
<evidence type="ECO:0000313" key="1">
    <source>
        <dbReference type="EMBL" id="KAF2764956.1"/>
    </source>
</evidence>
<dbReference type="Gene3D" id="3.40.50.300">
    <property type="entry name" value="P-loop containing nucleotide triphosphate hydrolases"/>
    <property type="match status" value="1"/>
</dbReference>
<dbReference type="InterPro" id="IPR027417">
    <property type="entry name" value="P-loop_NTPase"/>
</dbReference>
<accession>A0A6G1KWE8</accession>
<dbReference type="SUPFAM" id="SSF52540">
    <property type="entry name" value="P-loop containing nucleoside triphosphate hydrolases"/>
    <property type="match status" value="1"/>
</dbReference>
<dbReference type="AlphaFoldDB" id="A0A6G1KWE8"/>
<dbReference type="OrthoDB" id="408152at2759"/>
<dbReference type="Proteomes" id="UP000799436">
    <property type="component" value="Unassembled WGS sequence"/>
</dbReference>
<dbReference type="InterPro" id="IPR040632">
    <property type="entry name" value="Sulfotransfer_4"/>
</dbReference>
<dbReference type="Pfam" id="PF17784">
    <property type="entry name" value="Sulfotransfer_4"/>
    <property type="match status" value="1"/>
</dbReference>
<reference evidence="1" key="1">
    <citation type="journal article" date="2020" name="Stud. Mycol.">
        <title>101 Dothideomycetes genomes: a test case for predicting lifestyles and emergence of pathogens.</title>
        <authorList>
            <person name="Haridas S."/>
            <person name="Albert R."/>
            <person name="Binder M."/>
            <person name="Bloem J."/>
            <person name="Labutti K."/>
            <person name="Salamov A."/>
            <person name="Andreopoulos B."/>
            <person name="Baker S."/>
            <person name="Barry K."/>
            <person name="Bills G."/>
            <person name="Bluhm B."/>
            <person name="Cannon C."/>
            <person name="Castanera R."/>
            <person name="Culley D."/>
            <person name="Daum C."/>
            <person name="Ezra D."/>
            <person name="Gonzalez J."/>
            <person name="Henrissat B."/>
            <person name="Kuo A."/>
            <person name="Liang C."/>
            <person name="Lipzen A."/>
            <person name="Lutzoni F."/>
            <person name="Magnuson J."/>
            <person name="Mondo S."/>
            <person name="Nolan M."/>
            <person name="Ohm R."/>
            <person name="Pangilinan J."/>
            <person name="Park H.-J."/>
            <person name="Ramirez L."/>
            <person name="Alfaro M."/>
            <person name="Sun H."/>
            <person name="Tritt A."/>
            <person name="Yoshinaga Y."/>
            <person name="Zwiers L.-H."/>
            <person name="Turgeon B."/>
            <person name="Goodwin S."/>
            <person name="Spatafora J."/>
            <person name="Crous P."/>
            <person name="Grigoriev I."/>
        </authorList>
    </citation>
    <scope>NUCLEOTIDE SEQUENCE</scope>
    <source>
        <strain evidence="1">CBS 116005</strain>
    </source>
</reference>
<dbReference type="PANTHER" id="PTHR36978:SF4">
    <property type="entry name" value="P-LOOP CONTAINING NUCLEOSIDE TRIPHOSPHATE HYDROLASE PROTEIN"/>
    <property type="match status" value="1"/>
</dbReference>
<protein>
    <submittedName>
        <fullName evidence="1">Uncharacterized protein</fullName>
    </submittedName>
</protein>
<proteinExistence type="predicted"/>
<organism evidence="1 2">
    <name type="scientific">Teratosphaeria nubilosa</name>
    <dbReference type="NCBI Taxonomy" id="161662"/>
    <lineage>
        <taxon>Eukaryota</taxon>
        <taxon>Fungi</taxon>
        <taxon>Dikarya</taxon>
        <taxon>Ascomycota</taxon>
        <taxon>Pezizomycotina</taxon>
        <taxon>Dothideomycetes</taxon>
        <taxon>Dothideomycetidae</taxon>
        <taxon>Mycosphaerellales</taxon>
        <taxon>Teratosphaeriaceae</taxon>
        <taxon>Teratosphaeria</taxon>
    </lineage>
</organism>
<sequence length="276" mass="31602">MPSCILCSPNVLIDSIALRTALEILGIPAYHTSQSWNNLSDLHMWHAAIDAKFFGLGKPFTRREWDQLLGHVGAVTDSPACEFAEELTEAYPEAKVVLVERDEDAWFKSFDNAAIKAMEIEKKNAWPIQLLLGPNSVLGQFIQLGDKLVRGPWRSDPDDLESLRRNMRSVYQDHNAFVRRITPKERLLEFDLKDGWEPLCRFLGKEVPNVPFPRLNDRKMMMERLGVWMQLKMINALLKWAAIAAPAGVALWAWFCLRSERPRGLSWPGSWLRAFA</sequence>
<gene>
    <name evidence="1" type="ORF">EJ03DRAFT_331419</name>
</gene>
<dbReference type="PANTHER" id="PTHR36978">
    <property type="entry name" value="P-LOOP CONTAINING NUCLEOTIDE TRIPHOSPHATE HYDROLASE"/>
    <property type="match status" value="1"/>
</dbReference>